<accession>A0A6L3B2R0</accession>
<gene>
    <name evidence="2" type="ORF">DS837_11055</name>
</gene>
<feature type="region of interest" description="Disordered" evidence="1">
    <location>
        <begin position="1"/>
        <end position="48"/>
    </location>
</feature>
<evidence type="ECO:0000313" key="3">
    <source>
        <dbReference type="Proteomes" id="UP000476837"/>
    </source>
</evidence>
<dbReference type="Proteomes" id="UP000476837">
    <property type="component" value="Unassembled WGS sequence"/>
</dbReference>
<name>A0A6L3B2R0_AZOBR</name>
<dbReference type="AlphaFoldDB" id="A0A6L3B2R0"/>
<reference evidence="2 3" key="1">
    <citation type="submission" date="2018-07" db="EMBL/GenBank/DDBJ databases">
        <title>Genome sequence of Roseomonas fauriae ATCC 49958.</title>
        <authorList>
            <person name="Sant'Anna F.H."/>
            <person name="Baldani J.I."/>
            <person name="Zilli J.E."/>
            <person name="Reis V.M."/>
            <person name="Hartmann A."/>
            <person name="Cruz L."/>
            <person name="de Souza E.M."/>
            <person name="de Oliveira Pedrosa F."/>
            <person name="Passaglia L.M.P."/>
        </authorList>
    </citation>
    <scope>NUCLEOTIDE SEQUENCE [LARGE SCALE GENOMIC DNA]</scope>
    <source>
        <strain evidence="2 3">ATCC 49958</strain>
    </source>
</reference>
<comment type="caution">
    <text evidence="2">The sequence shown here is derived from an EMBL/GenBank/DDBJ whole genome shotgun (WGS) entry which is preliminary data.</text>
</comment>
<sequence>MLRPRRVRSAAPSALVSGLSSGTVRTSARTHRQSSGATAAPVSATGKVAVEPRHRTMPTSANACSTLGVGVGAHEVRVLQLVSTVQDGVQART</sequence>
<evidence type="ECO:0000313" key="2">
    <source>
        <dbReference type="EMBL" id="KAA0686227.1"/>
    </source>
</evidence>
<proteinExistence type="predicted"/>
<feature type="compositionally biased region" description="Polar residues" evidence="1">
    <location>
        <begin position="18"/>
        <end position="37"/>
    </location>
</feature>
<evidence type="ECO:0000256" key="1">
    <source>
        <dbReference type="SAM" id="MobiDB-lite"/>
    </source>
</evidence>
<dbReference type="EMBL" id="QOKV01000005">
    <property type="protein sequence ID" value="KAA0686227.1"/>
    <property type="molecule type" value="Genomic_DNA"/>
</dbReference>
<organism evidence="2 3">
    <name type="scientific">Azospirillum brasilense</name>
    <dbReference type="NCBI Taxonomy" id="192"/>
    <lineage>
        <taxon>Bacteria</taxon>
        <taxon>Pseudomonadati</taxon>
        <taxon>Pseudomonadota</taxon>
        <taxon>Alphaproteobacteria</taxon>
        <taxon>Rhodospirillales</taxon>
        <taxon>Azospirillaceae</taxon>
        <taxon>Azospirillum</taxon>
    </lineage>
</organism>
<protein>
    <submittedName>
        <fullName evidence="2">Uncharacterized protein</fullName>
    </submittedName>
</protein>